<feature type="repeat" description="ANK" evidence="3">
    <location>
        <begin position="1016"/>
        <end position="1048"/>
    </location>
</feature>
<sequence length="1964" mass="221064">MIIPSLDVVYPIHMNHVPPGWRPLVNLICVHDLGGSPKASWHHDESGKTWISDPDFLGSFNDSVRVWTYGYNSDPAANMTPASIALHADELLISMISNYSKYTGGSTVFIAHGLGGTIVKKAVELCSNYPEYFAIKGSIVGVVFLDTVHHSTDSEGVLAAVKTTVAATLLKHSTRPSVDDVRQFAEAVREVNKTFLTQAPLDLTILNFIAIRRVEITSEDGSSYKTLVVPKRRADMDPTQGLNLSVGCHHFQLTQFPSPSDKIYSLLADHVGDMMTRISSSNNKRVFFAPPPPVAPTTANPPPPSPPPGPPGPPGPPVSLPPPPRTGIPIGPPLRDQTNESFSLWARKKEVADKKKHRDILVNKLGRWDEHHLGHDIHPTPDTCTWIQSHSFFKSWAESNKTEGLFVQGATGCGKTHLAKSVANYLSWDRPRSPPDNKIVLSFFCNVSTVGNKKPPIAEYFVRSLLQLRPVWSESIAPYYRLQQLKSQLGLPALFDILRDFVSQMQYTTGPPKTTAVFLIVDGLDDCDVTYAREFLRLVASLLDHPGARSTPASGPALAGQGVPRETVRFKFLFTYSPCEILNMTSRVPNFTRILMSDSEIRKDISTYVDRELDVMSMLCSLDGPPGGVRSWIKSNSESFFWFAKYSIEDVMTTIENGEENGYSLSRRILPCPTRLGQYYDRDLIPLFQTIEEDGKYALSAVQFVLGCLGKPNRGMMGDVLAYLHRDPDLKFFDFGNFVRQRCPRLIHISINDDFQVSHPSLIYHFRRYYFSEKEQHANMTFLCIKYLSRPDFACFKSIMAPDISARHPFYLYAATNWGEHLRRAGDKVVKLLPLLGDFVNSMNYRTWSAHYSWNIAPTHRRSDPIDDTFVSPVFTFIHADIGHLTHEIQWAGSGEAWSWKTELLRKTWRYLYERNKAPRIARLIEYWRPESYFSVHNAYGHTPLMHAAGSSEGQPEMVDYFLKRTKNINERGTLNGGTALMILCTQLETRDEDLMERLVTSLLDAGADPNISDNWGETPLLVPCSRGNIAMVELLLRAGARPDMLSIHGAIMHPLREAIMQYHNEVARLLIDYGVDLSLHFPWPNLQLPLTAAITEQNFDIFMLLLSRVKDINQLDGMGYAAIHLLTGPLYIDWLPHLLKRPDVDLELLSNGISGDGKKFIRRTPLTFAIFDDNFKAVELLLETGASPCRHPASPDETPLFTAVEMARTTKNKESLEESEVDISTGNTDIVELLLAYRSPINTLNRKSKKYAKSPLMVAVDYKDQNMVELLLRHGADPTLEEAYGLPGPLDAAMLDDEDIARGMIKVLLENPLPPSINYVPDNSDFQHILIEASDMMPEVTRLLLDYGADTKRFLSYIPGCFTTPLHRAAEENNIETVKVYTEYEPALVTYQCDEGLVYETPLHIAARDGHIDILRCLLDVGAKPGQASYHWQETPLWLACESGRLEIAQLLYEMAPETLETASYDGKTPLMVACENGNLQLIQFLLDKGAEIAVQCSMGTSCVGSSVSEDNGLGHKIIDLLFQHGLGIDDVVGSSGFTVLGEACRSGDVPTVRYLLDKGADPAKGQKWPGDTSTTWRSALVVAALCEYVKVLEVLLGHPQLADFIENVDYYGNNVLHRDTSCHREQVSEMATLVYSACEKLRAETGVDYFQQMLAVKNSDMHTPLDMAIDLPHKGFSSEAIANIDIFLRRYIAELIATESRTFTQHKHLVRDIAIILLARGKYDEEAVRLFQALIVDVWVTREDGQCIETVFCMPNCDLCDEDEQEQVSFCRLCGLRVGMKCIDEARSHHDLVDIPVIKDRSIIDLNSEPINEILDLLKNDFVVAENPRAVEETFIAYFEVEQDSEDTTLSLAALHAFGYLEFRRRAWSPYLPLAPAVYKRIQPWESMFTEPRRDFEEWVWDIETSPYRLQSELNYFLESGRRLAYKDEEATRLEQILSDVGWLYPQRDVQDDDDSGVVIDE</sequence>
<feature type="compositionally biased region" description="Pro residues" evidence="4">
    <location>
        <begin position="289"/>
        <end position="332"/>
    </location>
</feature>
<dbReference type="Gene3D" id="3.40.50.300">
    <property type="entry name" value="P-loop containing nucleotide triphosphate hydrolases"/>
    <property type="match status" value="1"/>
</dbReference>
<dbReference type="SUPFAM" id="SSF52540">
    <property type="entry name" value="P-loop containing nucleoside triphosphate hydrolases"/>
    <property type="match status" value="2"/>
</dbReference>
<evidence type="ECO:0000313" key="6">
    <source>
        <dbReference type="EMBL" id="KXH37993.1"/>
    </source>
</evidence>
<proteinExistence type="predicted"/>
<dbReference type="SMART" id="SM00248">
    <property type="entry name" value="ANK"/>
    <property type="match status" value="15"/>
</dbReference>
<evidence type="ECO:0000256" key="4">
    <source>
        <dbReference type="SAM" id="MobiDB-lite"/>
    </source>
</evidence>
<dbReference type="InterPro" id="IPR036770">
    <property type="entry name" value="Ankyrin_rpt-contain_sf"/>
</dbReference>
<dbReference type="Pfam" id="PF24883">
    <property type="entry name" value="NPHP3_N"/>
    <property type="match status" value="1"/>
</dbReference>
<comment type="caution">
    <text evidence="6">The sequence shown here is derived from an EMBL/GenBank/DDBJ whole genome shotgun (WGS) entry which is preliminary data.</text>
</comment>
<reference evidence="6 7" key="1">
    <citation type="submission" date="2014-02" db="EMBL/GenBank/DDBJ databases">
        <title>The genome sequence of Colletotrichum salicis CBS 607.94.</title>
        <authorList>
            <person name="Baroncelli R."/>
            <person name="Thon M.R."/>
        </authorList>
    </citation>
    <scope>NUCLEOTIDE SEQUENCE [LARGE SCALE GENOMIC DNA]</scope>
    <source>
        <strain evidence="6 7">CBS 607.94</strain>
    </source>
</reference>
<feature type="repeat" description="ANK" evidence="3">
    <location>
        <begin position="1537"/>
        <end position="1569"/>
    </location>
</feature>
<evidence type="ECO:0000313" key="7">
    <source>
        <dbReference type="Proteomes" id="UP000070121"/>
    </source>
</evidence>
<name>A0A135SPZ5_9PEZI</name>
<dbReference type="PROSITE" id="PS50088">
    <property type="entry name" value="ANK_REPEAT"/>
    <property type="match status" value="5"/>
</dbReference>
<feature type="domain" description="Nephrocystin 3-like N-terminal" evidence="5">
    <location>
        <begin position="382"/>
        <end position="545"/>
    </location>
</feature>
<dbReference type="SUPFAM" id="SSF53474">
    <property type="entry name" value="alpha/beta-Hydrolases"/>
    <property type="match status" value="1"/>
</dbReference>
<feature type="region of interest" description="Disordered" evidence="4">
    <location>
        <begin position="286"/>
        <end position="337"/>
    </location>
</feature>
<dbReference type="PANTHER" id="PTHR24123:SF33">
    <property type="entry name" value="PROTEIN HOS4"/>
    <property type="match status" value="1"/>
</dbReference>
<accession>A0A135SPZ5</accession>
<dbReference type="OrthoDB" id="823504at2759"/>
<keyword evidence="7" id="KW-1185">Reference proteome</keyword>
<feature type="repeat" description="ANK" evidence="3">
    <location>
        <begin position="1467"/>
        <end position="1499"/>
    </location>
</feature>
<dbReference type="STRING" id="1209931.A0A135SPZ5"/>
<dbReference type="Proteomes" id="UP000070121">
    <property type="component" value="Unassembled WGS sequence"/>
</dbReference>
<dbReference type="InterPro" id="IPR002110">
    <property type="entry name" value="Ankyrin_rpt"/>
</dbReference>
<evidence type="ECO:0000256" key="1">
    <source>
        <dbReference type="ARBA" id="ARBA00022737"/>
    </source>
</evidence>
<dbReference type="EMBL" id="JFFI01002299">
    <property type="protein sequence ID" value="KXH37993.1"/>
    <property type="molecule type" value="Genomic_DNA"/>
</dbReference>
<keyword evidence="2 3" id="KW-0040">ANK repeat</keyword>
<evidence type="ECO:0000256" key="3">
    <source>
        <dbReference type="PROSITE-ProRule" id="PRU00023"/>
    </source>
</evidence>
<dbReference type="InterPro" id="IPR056884">
    <property type="entry name" value="NPHP3-like_N"/>
</dbReference>
<organism evidence="6 7">
    <name type="scientific">Colletotrichum salicis</name>
    <dbReference type="NCBI Taxonomy" id="1209931"/>
    <lineage>
        <taxon>Eukaryota</taxon>
        <taxon>Fungi</taxon>
        <taxon>Dikarya</taxon>
        <taxon>Ascomycota</taxon>
        <taxon>Pezizomycotina</taxon>
        <taxon>Sordariomycetes</taxon>
        <taxon>Hypocreomycetidae</taxon>
        <taxon>Glomerellales</taxon>
        <taxon>Glomerellaceae</taxon>
        <taxon>Colletotrichum</taxon>
        <taxon>Colletotrichum acutatum species complex</taxon>
    </lineage>
</organism>
<dbReference type="InterPro" id="IPR027417">
    <property type="entry name" value="P-loop_NTPase"/>
</dbReference>
<feature type="repeat" description="ANK" evidence="3">
    <location>
        <begin position="1399"/>
        <end position="1431"/>
    </location>
</feature>
<dbReference type="InterPro" id="IPR029058">
    <property type="entry name" value="AB_hydrolase_fold"/>
</dbReference>
<evidence type="ECO:0000259" key="5">
    <source>
        <dbReference type="Pfam" id="PF24883"/>
    </source>
</evidence>
<dbReference type="InterPro" id="IPR051165">
    <property type="entry name" value="Multifunctional_ANK_Repeat"/>
</dbReference>
<dbReference type="PANTHER" id="PTHR24123">
    <property type="entry name" value="ANKYRIN REPEAT-CONTAINING"/>
    <property type="match status" value="1"/>
</dbReference>
<dbReference type="Pfam" id="PF12796">
    <property type="entry name" value="Ank_2"/>
    <property type="match status" value="3"/>
</dbReference>
<keyword evidence="1" id="KW-0677">Repeat</keyword>
<protein>
    <submittedName>
        <fullName evidence="6">Ankyrin</fullName>
    </submittedName>
</protein>
<dbReference type="Pfam" id="PF00023">
    <property type="entry name" value="Ank"/>
    <property type="match status" value="2"/>
</dbReference>
<gene>
    <name evidence="6" type="ORF">CSAL01_07924</name>
</gene>
<dbReference type="PROSITE" id="PS50297">
    <property type="entry name" value="ANK_REP_REGION"/>
    <property type="match status" value="5"/>
</dbReference>
<dbReference type="SUPFAM" id="SSF48403">
    <property type="entry name" value="Ankyrin repeat"/>
    <property type="match status" value="3"/>
</dbReference>
<evidence type="ECO:0000256" key="2">
    <source>
        <dbReference type="ARBA" id="ARBA00023043"/>
    </source>
</evidence>
<feature type="repeat" description="ANK" evidence="3">
    <location>
        <begin position="1252"/>
        <end position="1284"/>
    </location>
</feature>
<dbReference type="Gene3D" id="1.25.40.20">
    <property type="entry name" value="Ankyrin repeat-containing domain"/>
    <property type="match status" value="4"/>
</dbReference>